<dbReference type="CDD" id="cd00684">
    <property type="entry name" value="Terpene_cyclase_plant_C1"/>
    <property type="match status" value="1"/>
</dbReference>
<dbReference type="AlphaFoldDB" id="A0AAD8R3D8"/>
<dbReference type="SUPFAM" id="SSF48239">
    <property type="entry name" value="Terpenoid cyclases/Protein prenyltransferases"/>
    <property type="match status" value="1"/>
</dbReference>
<evidence type="ECO:0000256" key="1">
    <source>
        <dbReference type="ARBA" id="ARBA00001936"/>
    </source>
</evidence>
<dbReference type="InterPro" id="IPR008930">
    <property type="entry name" value="Terpenoid_cyclase/PrenylTrfase"/>
</dbReference>
<comment type="cofactor">
    <cofactor evidence="1">
        <name>Mn(2+)</name>
        <dbReference type="ChEBI" id="CHEBI:29035"/>
    </cofactor>
</comment>
<dbReference type="InterPro" id="IPR001906">
    <property type="entry name" value="Terpene_synth_N"/>
</dbReference>
<dbReference type="Pfam" id="PF03936">
    <property type="entry name" value="Terpene_synth_C"/>
    <property type="match status" value="1"/>
</dbReference>
<organism evidence="6 7">
    <name type="scientific">Lolium multiflorum</name>
    <name type="common">Italian ryegrass</name>
    <name type="synonym">Lolium perenne subsp. multiflorum</name>
    <dbReference type="NCBI Taxonomy" id="4521"/>
    <lineage>
        <taxon>Eukaryota</taxon>
        <taxon>Viridiplantae</taxon>
        <taxon>Streptophyta</taxon>
        <taxon>Embryophyta</taxon>
        <taxon>Tracheophyta</taxon>
        <taxon>Spermatophyta</taxon>
        <taxon>Magnoliopsida</taxon>
        <taxon>Liliopsida</taxon>
        <taxon>Poales</taxon>
        <taxon>Poaceae</taxon>
        <taxon>BOP clade</taxon>
        <taxon>Pooideae</taxon>
        <taxon>Poodae</taxon>
        <taxon>Poeae</taxon>
        <taxon>Poeae Chloroplast Group 2 (Poeae type)</taxon>
        <taxon>Loliodinae</taxon>
        <taxon>Loliinae</taxon>
        <taxon>Lolium</taxon>
    </lineage>
</organism>
<dbReference type="PANTHER" id="PTHR31225">
    <property type="entry name" value="OS04G0344100 PROTEIN-RELATED"/>
    <property type="match status" value="1"/>
</dbReference>
<dbReference type="Gene3D" id="1.10.600.10">
    <property type="entry name" value="Farnesyl Diphosphate Synthase"/>
    <property type="match status" value="1"/>
</dbReference>
<sequence>MLTKRRPRVACCVTGAPERVRSFQPSLWADFFVHYEPELGQISEECMRMQADKLKKDVDLLFRTVNTRVVEKMTLVDALQRLGIDHLFQERISKALQEIHMTDFNSCSLYEVGLRFRLLREHGLWVSPDVFNKFKCQDGSFTKDITTEPRGLLSLYNAGYLSINGEPELDEAITFARHHLESMRGGLKYPLSEQVKRNLEIPLPRNLKKIDAPYYIAEYEQEQACNTSMLELAKVEFNLLQRLHQQELHDFCQWGNNLYKEVGLSYSRDRIVELYFWSYTVHYEEHHGHARTILAKVSVLVSLLDDTFDMHATLEDGRKLNEAIQRWDDDAICVLPEYLKMYYVKLTNTFNEIEGELKQDHKYRVGYCRKAFQTLCRHFQLESEWFHNNDIPSFEDHINCSVISTSTPTICVALLLGMGDEATEETFKWAIGCTDAVKACGQVARFMNDMAAFEHGKNKMDVACSVDSYMNQHHVTSEVAIAVLDNLVEDAWKTINRARFEQRSLLPILNRVASLSKSMAWLFRDNIDRFTFSSGNKEKIKQQFIDPIPL</sequence>
<dbReference type="Gene3D" id="1.50.10.130">
    <property type="entry name" value="Terpene synthase, N-terminal domain"/>
    <property type="match status" value="1"/>
</dbReference>
<evidence type="ECO:0000259" key="4">
    <source>
        <dbReference type="Pfam" id="PF01397"/>
    </source>
</evidence>
<dbReference type="GO" id="GO:0016102">
    <property type="term" value="P:diterpenoid biosynthetic process"/>
    <property type="evidence" value="ECO:0007669"/>
    <property type="project" value="InterPro"/>
</dbReference>
<evidence type="ECO:0000313" key="6">
    <source>
        <dbReference type="EMBL" id="KAK1613077.1"/>
    </source>
</evidence>
<evidence type="ECO:0000256" key="2">
    <source>
        <dbReference type="ARBA" id="ARBA00001946"/>
    </source>
</evidence>
<evidence type="ECO:0000313" key="7">
    <source>
        <dbReference type="Proteomes" id="UP001231189"/>
    </source>
</evidence>
<dbReference type="SFLD" id="SFLDG01019">
    <property type="entry name" value="Terpene_Cyclase_Like_1_C_Termi"/>
    <property type="match status" value="1"/>
</dbReference>
<dbReference type="InterPro" id="IPR050148">
    <property type="entry name" value="Terpene_synthase-like"/>
</dbReference>
<dbReference type="InterPro" id="IPR034741">
    <property type="entry name" value="Terpene_cyclase-like_1_C"/>
</dbReference>
<dbReference type="GO" id="GO:0010333">
    <property type="term" value="F:terpene synthase activity"/>
    <property type="evidence" value="ECO:0007669"/>
    <property type="project" value="InterPro"/>
</dbReference>
<dbReference type="SFLD" id="SFLDS00005">
    <property type="entry name" value="Isoprenoid_Synthase_Type_I"/>
    <property type="match status" value="1"/>
</dbReference>
<comment type="caution">
    <text evidence="6">The sequence shown here is derived from an EMBL/GenBank/DDBJ whole genome shotgun (WGS) entry which is preliminary data.</text>
</comment>
<keyword evidence="3" id="KW-0479">Metal-binding</keyword>
<evidence type="ECO:0000256" key="3">
    <source>
        <dbReference type="ARBA" id="ARBA00022723"/>
    </source>
</evidence>
<dbReference type="PANTHER" id="PTHR31225:SF186">
    <property type="entry name" value="TAU-CADINOL SYNTHASE"/>
    <property type="match status" value="1"/>
</dbReference>
<gene>
    <name evidence="6" type="ORF">QYE76_036750</name>
</gene>
<keyword evidence="7" id="KW-1185">Reference proteome</keyword>
<dbReference type="EMBL" id="JAUUTY010000007">
    <property type="protein sequence ID" value="KAK1613077.1"/>
    <property type="molecule type" value="Genomic_DNA"/>
</dbReference>
<proteinExistence type="predicted"/>
<dbReference type="InterPro" id="IPR036965">
    <property type="entry name" value="Terpene_synth_N_sf"/>
</dbReference>
<dbReference type="Pfam" id="PF01397">
    <property type="entry name" value="Terpene_synth"/>
    <property type="match status" value="1"/>
</dbReference>
<dbReference type="InterPro" id="IPR005630">
    <property type="entry name" value="Terpene_synthase_metal-bd"/>
</dbReference>
<dbReference type="SUPFAM" id="SSF48576">
    <property type="entry name" value="Terpenoid synthases"/>
    <property type="match status" value="1"/>
</dbReference>
<dbReference type="Proteomes" id="UP001231189">
    <property type="component" value="Unassembled WGS sequence"/>
</dbReference>
<reference evidence="6" key="1">
    <citation type="submission" date="2023-07" db="EMBL/GenBank/DDBJ databases">
        <title>A chromosome-level genome assembly of Lolium multiflorum.</title>
        <authorList>
            <person name="Chen Y."/>
            <person name="Copetti D."/>
            <person name="Kolliker R."/>
            <person name="Studer B."/>
        </authorList>
    </citation>
    <scope>NUCLEOTIDE SEQUENCE</scope>
    <source>
        <strain evidence="6">02402/16</strain>
        <tissue evidence="6">Leaf</tissue>
    </source>
</reference>
<feature type="domain" description="Terpene synthase metal-binding" evidence="5">
    <location>
        <begin position="258"/>
        <end position="494"/>
    </location>
</feature>
<evidence type="ECO:0000259" key="5">
    <source>
        <dbReference type="Pfam" id="PF03936"/>
    </source>
</evidence>
<comment type="cofactor">
    <cofactor evidence="2">
        <name>Mg(2+)</name>
        <dbReference type="ChEBI" id="CHEBI:18420"/>
    </cofactor>
</comment>
<dbReference type="GO" id="GO:0000287">
    <property type="term" value="F:magnesium ion binding"/>
    <property type="evidence" value="ECO:0007669"/>
    <property type="project" value="InterPro"/>
</dbReference>
<dbReference type="InterPro" id="IPR008949">
    <property type="entry name" value="Isoprenoid_synthase_dom_sf"/>
</dbReference>
<feature type="domain" description="Terpene synthase N-terminal" evidence="4">
    <location>
        <begin position="28"/>
        <end position="199"/>
    </location>
</feature>
<protein>
    <submittedName>
        <fullName evidence="6">Uncharacterized protein</fullName>
    </submittedName>
</protein>
<accession>A0AAD8R3D8</accession>
<name>A0AAD8R3D8_LOLMU</name>
<dbReference type="InterPro" id="IPR044814">
    <property type="entry name" value="Terpene_cyclase_plant_C1"/>
</dbReference>